<evidence type="ECO:0008006" key="6">
    <source>
        <dbReference type="Google" id="ProtNLM"/>
    </source>
</evidence>
<dbReference type="Pfam" id="PF13499">
    <property type="entry name" value="EF-hand_7"/>
    <property type="match status" value="2"/>
</dbReference>
<evidence type="ECO:0000259" key="3">
    <source>
        <dbReference type="PROSITE" id="PS50309"/>
    </source>
</evidence>
<sequence length="552" mass="61596">MTCAVVCDVVWSSIDGTVIKEPSQLKTGEYYVAAGKQAFKAVPYKLPAGHARPGAKATPTKSRTKGVSAGSKVILVARNGESHAPTRVPIPQRGRPSIDDVVELVNQRLVLPSGKRVSKLYTAEGKPVSSPSQLEDQCLYVACGVREKFTPLSYDLWKSVSGHKAGVSPVKPVKTKGVGKITTSKFNQLETHFKNLVKDKRQMDSLWRALDFNNNGIVSLAEIDKLVVERYPLLDHKPALMRAYKQTTLKDGDGDAWVERREFPALIRNIFYFNKLFHVFDVIDRDDDRRLDFDEFKRGLGEIGLSIPTSEARAEFDLMDMNDGGIVLFDEFCAYVARKAIPVDGEVLTEYTRASKNVGTSSGTSAGRKDEKMQKQINTDAMLAKFDAVEERFKKLLSTPAAVKKVWRRIDYNGNGIVSLAEIDKWAVENYPVLNHKPAMMRAYKHTTLKDGDGDAWVEPGEFPALLRNLLYFVKTFTVFTAIDQGQDRRIDVREFAQGQKALGMHLSPDEVKREFAAIDTNGGGQVLFDEFCQWVATKSLPIDKSLATFTQ</sequence>
<dbReference type="PROSITE" id="PS00018">
    <property type="entry name" value="EF_HAND_1"/>
    <property type="match status" value="3"/>
</dbReference>
<evidence type="ECO:0000259" key="2">
    <source>
        <dbReference type="PROSITE" id="PS50222"/>
    </source>
</evidence>
<name>F2U4P6_SALR5</name>
<gene>
    <name evidence="4" type="ORF">PTSG_03268</name>
</gene>
<dbReference type="SUPFAM" id="SSF47473">
    <property type="entry name" value="EF-hand"/>
    <property type="match status" value="2"/>
</dbReference>
<dbReference type="Gene3D" id="1.10.238.10">
    <property type="entry name" value="EF-hand"/>
    <property type="match status" value="2"/>
</dbReference>
<evidence type="ECO:0000256" key="1">
    <source>
        <dbReference type="ARBA" id="ARBA00022837"/>
    </source>
</evidence>
<dbReference type="SMART" id="SM00054">
    <property type="entry name" value="EFh"/>
    <property type="match status" value="5"/>
</dbReference>
<dbReference type="InterPro" id="IPR036572">
    <property type="entry name" value="Doublecortin_dom_sf"/>
</dbReference>
<dbReference type="GO" id="GO:0005509">
    <property type="term" value="F:calcium ion binding"/>
    <property type="evidence" value="ECO:0007669"/>
    <property type="project" value="InterPro"/>
</dbReference>
<dbReference type="Gene3D" id="3.10.20.230">
    <property type="entry name" value="Doublecortin domain"/>
    <property type="match status" value="1"/>
</dbReference>
<dbReference type="GeneID" id="16076435"/>
<dbReference type="Proteomes" id="UP000007799">
    <property type="component" value="Unassembled WGS sequence"/>
</dbReference>
<dbReference type="GO" id="GO:0005815">
    <property type="term" value="C:microtubule organizing center"/>
    <property type="evidence" value="ECO:0007669"/>
    <property type="project" value="TreeGrafter"/>
</dbReference>
<dbReference type="SMART" id="SM00537">
    <property type="entry name" value="DCX"/>
    <property type="match status" value="1"/>
</dbReference>
<evidence type="ECO:0000313" key="4">
    <source>
        <dbReference type="EMBL" id="EGD82612.1"/>
    </source>
</evidence>
<feature type="domain" description="EF-hand" evidence="2">
    <location>
        <begin position="507"/>
        <end position="542"/>
    </location>
</feature>
<dbReference type="PROSITE" id="PS50309">
    <property type="entry name" value="DC"/>
    <property type="match status" value="1"/>
</dbReference>
<accession>F2U4P6</accession>
<dbReference type="CDD" id="cd00051">
    <property type="entry name" value="EFh"/>
    <property type="match status" value="1"/>
</dbReference>
<keyword evidence="5" id="KW-1185">Reference proteome</keyword>
<feature type="domain" description="EF-hand" evidence="2">
    <location>
        <begin position="271"/>
        <end position="306"/>
    </location>
</feature>
<dbReference type="InterPro" id="IPR003533">
    <property type="entry name" value="Doublecortin_dom"/>
</dbReference>
<feature type="domain" description="EF-hand" evidence="2">
    <location>
        <begin position="198"/>
        <end position="233"/>
    </location>
</feature>
<dbReference type="SUPFAM" id="SSF89837">
    <property type="entry name" value="Doublecortin (DC)"/>
    <property type="match status" value="1"/>
</dbReference>
<dbReference type="OrthoDB" id="26525at2759"/>
<dbReference type="KEGG" id="sre:PTSG_03268"/>
<dbReference type="RefSeq" id="XP_004995848.1">
    <property type="nucleotide sequence ID" value="XM_004995791.1"/>
</dbReference>
<dbReference type="EMBL" id="GL832961">
    <property type="protein sequence ID" value="EGD82612.1"/>
    <property type="molecule type" value="Genomic_DNA"/>
</dbReference>
<dbReference type="GO" id="GO:0035556">
    <property type="term" value="P:intracellular signal transduction"/>
    <property type="evidence" value="ECO:0007669"/>
    <property type="project" value="InterPro"/>
</dbReference>
<dbReference type="AlphaFoldDB" id="F2U4P6"/>
<evidence type="ECO:0000313" key="5">
    <source>
        <dbReference type="Proteomes" id="UP000007799"/>
    </source>
</evidence>
<feature type="domain" description="EF-hand" evidence="2">
    <location>
        <begin position="307"/>
        <end position="342"/>
    </location>
</feature>
<keyword evidence="1" id="KW-0106">Calcium</keyword>
<dbReference type="PROSITE" id="PS50222">
    <property type="entry name" value="EF_HAND_2"/>
    <property type="match status" value="5"/>
</dbReference>
<dbReference type="GO" id="GO:0005874">
    <property type="term" value="C:microtubule"/>
    <property type="evidence" value="ECO:0007669"/>
    <property type="project" value="TreeGrafter"/>
</dbReference>
<proteinExistence type="predicted"/>
<dbReference type="InterPro" id="IPR002048">
    <property type="entry name" value="EF_hand_dom"/>
</dbReference>
<dbReference type="PANTHER" id="PTHR23004">
    <property type="entry name" value="DOUBLECORTIN DOMAIN CONTAINING 2"/>
    <property type="match status" value="1"/>
</dbReference>
<dbReference type="Pfam" id="PF03607">
    <property type="entry name" value="DCX"/>
    <property type="match status" value="1"/>
</dbReference>
<feature type="domain" description="Doublecortin" evidence="3">
    <location>
        <begin position="72"/>
        <end position="155"/>
    </location>
</feature>
<protein>
    <recommendedName>
        <fullName evidence="6">Calmodulin</fullName>
    </recommendedName>
</protein>
<feature type="domain" description="EF-hand" evidence="2">
    <location>
        <begin position="398"/>
        <end position="433"/>
    </location>
</feature>
<dbReference type="InterPro" id="IPR018247">
    <property type="entry name" value="EF_Hand_1_Ca_BS"/>
</dbReference>
<dbReference type="PANTHER" id="PTHR23004:SF11">
    <property type="entry name" value="PROTEIN RPI-1"/>
    <property type="match status" value="1"/>
</dbReference>
<reference evidence="4" key="1">
    <citation type="submission" date="2009-08" db="EMBL/GenBank/DDBJ databases">
        <title>Annotation of Salpingoeca rosetta.</title>
        <authorList>
            <consortium name="The Broad Institute Genome Sequencing Platform"/>
            <person name="Russ C."/>
            <person name="Cuomo C."/>
            <person name="Burger G."/>
            <person name="Gray M.W."/>
            <person name="Holland P.W.H."/>
            <person name="King N."/>
            <person name="Lang F.B.F."/>
            <person name="Roger A.J."/>
            <person name="Ruiz-Trillo I."/>
            <person name="Young S.K."/>
            <person name="Zeng Q."/>
            <person name="Gargeya S."/>
            <person name="Alvarado L."/>
            <person name="Berlin A."/>
            <person name="Chapman S.B."/>
            <person name="Chen Z."/>
            <person name="Freedman E."/>
            <person name="Gellesch M."/>
            <person name="Goldberg J."/>
            <person name="Griggs A."/>
            <person name="Gujja S."/>
            <person name="Heilman E."/>
            <person name="Heiman D."/>
            <person name="Howarth C."/>
            <person name="Mehta T."/>
            <person name="Neiman D."/>
            <person name="Pearson M."/>
            <person name="Roberts A."/>
            <person name="Saif S."/>
            <person name="Shea T."/>
            <person name="Shenoy N."/>
            <person name="Sisk P."/>
            <person name="Stolte C."/>
            <person name="Sykes S."/>
            <person name="White J."/>
            <person name="Yandava C."/>
            <person name="Haas B."/>
            <person name="Nusbaum C."/>
            <person name="Birren B."/>
        </authorList>
    </citation>
    <scope>NUCLEOTIDE SEQUENCE [LARGE SCALE GENOMIC DNA]</scope>
    <source>
        <strain evidence="4">ATCC 50818</strain>
    </source>
</reference>
<organism evidence="5">
    <name type="scientific">Salpingoeca rosetta (strain ATCC 50818 / BSB-021)</name>
    <dbReference type="NCBI Taxonomy" id="946362"/>
    <lineage>
        <taxon>Eukaryota</taxon>
        <taxon>Choanoflagellata</taxon>
        <taxon>Craspedida</taxon>
        <taxon>Salpingoecidae</taxon>
        <taxon>Salpingoeca</taxon>
    </lineage>
</organism>
<dbReference type="InterPro" id="IPR011992">
    <property type="entry name" value="EF-hand-dom_pair"/>
</dbReference>